<keyword evidence="3" id="KW-0732">Signal</keyword>
<dbReference type="InterPro" id="IPR000651">
    <property type="entry name" value="Ras-like_Gua-exchang_fac_N"/>
</dbReference>
<keyword evidence="2" id="KW-0645">Protease</keyword>
<dbReference type="GO" id="GO:0005085">
    <property type="term" value="F:guanyl-nucleotide exchange factor activity"/>
    <property type="evidence" value="ECO:0007669"/>
    <property type="project" value="UniProtKB-KW"/>
</dbReference>
<dbReference type="PRINTS" id="PR00705">
    <property type="entry name" value="PAPAIN"/>
</dbReference>
<feature type="non-terminal residue" evidence="12">
    <location>
        <position position="1722"/>
    </location>
</feature>
<dbReference type="PANTHER" id="PTHR23113">
    <property type="entry name" value="GUANINE NUCLEOTIDE EXCHANGE FACTOR"/>
    <property type="match status" value="1"/>
</dbReference>
<keyword evidence="1 8" id="KW-0344">Guanine-nucleotide releasing factor</keyword>
<keyword evidence="5" id="KW-0788">Thiol protease</keyword>
<organism evidence="12 13">
    <name type="scientific">Trichinella zimbabwensis</name>
    <dbReference type="NCBI Taxonomy" id="268475"/>
    <lineage>
        <taxon>Eukaryota</taxon>
        <taxon>Metazoa</taxon>
        <taxon>Ecdysozoa</taxon>
        <taxon>Nematoda</taxon>
        <taxon>Enoplea</taxon>
        <taxon>Dorylaimia</taxon>
        <taxon>Trichinellida</taxon>
        <taxon>Trichinellidae</taxon>
        <taxon>Trichinella</taxon>
    </lineage>
</organism>
<name>A0A0V1HB72_9BILA</name>
<dbReference type="Gene3D" id="3.90.70.10">
    <property type="entry name" value="Cysteine proteinases"/>
    <property type="match status" value="1"/>
</dbReference>
<dbReference type="SMART" id="SM00147">
    <property type="entry name" value="RasGEF"/>
    <property type="match status" value="1"/>
</dbReference>
<dbReference type="SMART" id="SM00229">
    <property type="entry name" value="RasGEFN"/>
    <property type="match status" value="1"/>
</dbReference>
<dbReference type="SMART" id="SM00645">
    <property type="entry name" value="Pept_C1"/>
    <property type="match status" value="1"/>
</dbReference>
<keyword evidence="13" id="KW-1185">Reference proteome</keyword>
<dbReference type="GO" id="GO:0006508">
    <property type="term" value="P:proteolysis"/>
    <property type="evidence" value="ECO:0007669"/>
    <property type="project" value="UniProtKB-KW"/>
</dbReference>
<evidence type="ECO:0000256" key="9">
    <source>
        <dbReference type="SAM" id="MobiDB-lite"/>
    </source>
</evidence>
<dbReference type="InterPro" id="IPR025661">
    <property type="entry name" value="Pept_asp_AS"/>
</dbReference>
<dbReference type="Gene3D" id="1.20.870.10">
    <property type="entry name" value="Son of sevenless (SoS) protein Chain: S domain 1"/>
    <property type="match status" value="1"/>
</dbReference>
<dbReference type="Proteomes" id="UP000055024">
    <property type="component" value="Unassembled WGS sequence"/>
</dbReference>
<evidence type="ECO:0000256" key="6">
    <source>
        <dbReference type="ARBA" id="ARBA00023145"/>
    </source>
</evidence>
<evidence type="ECO:0000256" key="3">
    <source>
        <dbReference type="ARBA" id="ARBA00022729"/>
    </source>
</evidence>
<evidence type="ECO:0000259" key="10">
    <source>
        <dbReference type="PROSITE" id="PS50009"/>
    </source>
</evidence>
<proteinExistence type="predicted"/>
<feature type="region of interest" description="Disordered" evidence="9">
    <location>
        <begin position="828"/>
        <end position="888"/>
    </location>
</feature>
<dbReference type="Pfam" id="PF00112">
    <property type="entry name" value="Peptidase_C1"/>
    <property type="match status" value="1"/>
</dbReference>
<dbReference type="EMBL" id="JYDP01000099">
    <property type="protein sequence ID" value="KRZ07606.1"/>
    <property type="molecule type" value="Genomic_DNA"/>
</dbReference>
<evidence type="ECO:0000256" key="4">
    <source>
        <dbReference type="ARBA" id="ARBA00022801"/>
    </source>
</evidence>
<gene>
    <name evidence="12" type="primary">cpr-6</name>
    <name evidence="12" type="ORF">T11_2869</name>
</gene>
<dbReference type="Pfam" id="PF00617">
    <property type="entry name" value="RasGEF"/>
    <property type="match status" value="1"/>
</dbReference>
<dbReference type="InterPro" id="IPR025660">
    <property type="entry name" value="Pept_his_AS"/>
</dbReference>
<dbReference type="InterPro" id="IPR023578">
    <property type="entry name" value="Ras_GEF_dom_sf"/>
</dbReference>
<dbReference type="SUPFAM" id="SSF54001">
    <property type="entry name" value="Cysteine proteinases"/>
    <property type="match status" value="1"/>
</dbReference>
<dbReference type="InterPro" id="IPR012599">
    <property type="entry name" value="Propeptide_C1A"/>
</dbReference>
<dbReference type="Gene3D" id="3.30.390.110">
    <property type="match status" value="1"/>
</dbReference>
<dbReference type="OrthoDB" id="25179at2759"/>
<evidence type="ECO:0000256" key="5">
    <source>
        <dbReference type="ARBA" id="ARBA00022807"/>
    </source>
</evidence>
<dbReference type="CDD" id="cd06224">
    <property type="entry name" value="REM"/>
    <property type="match status" value="1"/>
</dbReference>
<evidence type="ECO:0000313" key="13">
    <source>
        <dbReference type="Proteomes" id="UP000055024"/>
    </source>
</evidence>
<feature type="domain" description="N-terminal Ras-GEF" evidence="11">
    <location>
        <begin position="1333"/>
        <end position="1457"/>
    </location>
</feature>
<feature type="non-terminal residue" evidence="12">
    <location>
        <position position="1"/>
    </location>
</feature>
<feature type="domain" description="Ras-GEF" evidence="10">
    <location>
        <begin position="1475"/>
        <end position="1689"/>
    </location>
</feature>
<feature type="compositionally biased region" description="Polar residues" evidence="9">
    <location>
        <begin position="862"/>
        <end position="872"/>
    </location>
</feature>
<dbReference type="PROSITE" id="PS00639">
    <property type="entry name" value="THIOL_PROTEASE_HIS"/>
    <property type="match status" value="1"/>
</dbReference>
<evidence type="ECO:0000256" key="1">
    <source>
        <dbReference type="ARBA" id="ARBA00022658"/>
    </source>
</evidence>
<dbReference type="InterPro" id="IPR008937">
    <property type="entry name" value="Ras-like_GEF"/>
</dbReference>
<dbReference type="SUPFAM" id="SSF48366">
    <property type="entry name" value="Ras GEF"/>
    <property type="match status" value="1"/>
</dbReference>
<dbReference type="GO" id="GO:0004197">
    <property type="term" value="F:cysteine-type endopeptidase activity"/>
    <property type="evidence" value="ECO:0007669"/>
    <property type="project" value="InterPro"/>
</dbReference>
<dbReference type="Pfam" id="PF01778">
    <property type="entry name" value="Ribosomal_L28e"/>
    <property type="match status" value="1"/>
</dbReference>
<evidence type="ECO:0000256" key="7">
    <source>
        <dbReference type="ARBA" id="ARBA00023157"/>
    </source>
</evidence>
<dbReference type="Gene3D" id="1.10.840.10">
    <property type="entry name" value="Ras guanine-nucleotide exchange factors catalytic domain"/>
    <property type="match status" value="1"/>
</dbReference>
<keyword evidence="4" id="KW-0378">Hydrolase</keyword>
<dbReference type="PROSITE" id="PS50009">
    <property type="entry name" value="RASGEF_CAT"/>
    <property type="match status" value="1"/>
</dbReference>
<evidence type="ECO:0000313" key="12">
    <source>
        <dbReference type="EMBL" id="KRZ07606.1"/>
    </source>
</evidence>
<dbReference type="CDD" id="cd02620">
    <property type="entry name" value="Peptidase_C1A_CathepsinB"/>
    <property type="match status" value="1"/>
</dbReference>
<evidence type="ECO:0000259" key="11">
    <source>
        <dbReference type="PROSITE" id="PS50212"/>
    </source>
</evidence>
<dbReference type="PANTHER" id="PTHR23113:SF224">
    <property type="entry name" value="RAP GUANINE NUCLEOTIDE EXCHANGE FACTOR 1"/>
    <property type="match status" value="1"/>
</dbReference>
<dbReference type="Pfam" id="PF00618">
    <property type="entry name" value="RasGEF_N"/>
    <property type="match status" value="1"/>
</dbReference>
<dbReference type="PROSITE" id="PS50212">
    <property type="entry name" value="RASGEF_NTER"/>
    <property type="match status" value="1"/>
</dbReference>
<dbReference type="GO" id="GO:0005886">
    <property type="term" value="C:plasma membrane"/>
    <property type="evidence" value="ECO:0007669"/>
    <property type="project" value="TreeGrafter"/>
</dbReference>
<evidence type="ECO:0000256" key="8">
    <source>
        <dbReference type="PROSITE-ProRule" id="PRU00168"/>
    </source>
</evidence>
<sequence>LRTVSMDFQHIQQQQYFCQCYKIFYRIKLKMWHSSDIQWACIKKSSSFIHSRRNIGPKFTTAPFNLTGIHCYRDCGLVRKKAIDVVPEPDSKGLAFIFKKKRQGNRPNSSLVEISMARNSRAVLRSMKTIVRKHKYRGSLLLKAQKRASQIIRSQKVISLEKPPRPRKDKLKKKPKKRKKLNITLPCFYSTVSGIPFGSRNRRLYFNKMVTYINNLQTTWKAGRNAYFETVPLHVIQGMMGVRRSSKLETNSIPLPVISYDHIDMEIPAEFDSRKQWPYCPTIGEIRDQSNCGSCWAFGAVEAISDRICIATDGRQKPHISSTDLLSCCKICGFGCQGGDPHQAWSFWVKYGLVTGGNYTTHDGCRPYPFAPCNHHSNGTLGPCSHDLEPTPICKRACQSTYKIQYSKDKYYGLKAYSLHSKESDLQKELMMNGPMEVAFQVYEDFLLYKTGVYQHHTGSALGGHAVRLLGWGEENGVPYWLLANSWNSEWGDEGFFKIYRGRDECGIESEAVAGLYKKPTLTSLCSVDCFKSRRNRSDIAALIEFMNDFMVHHFFTGCTLCSVRSACSMVSGGTAGTSFMKTVKRAMRLNSTEANRPANMTNSGLRHAHSEKSLRNRIKIGGETVKQVAAALMMQRQRSHSGSATATVQRPFQQTGQKQTNQVTLNSLERDLKICLRFLQDAVLKRNLSLLAGSTSAVLDVMLKLMVESRITATDVQVLYEKIYHQLGELFQQIDRILIANEINDNDHMAVVGLTEHLMDTVELLHQPNRLRSGVDCADCGAELKREPILRTEDRNSCDSSLTDSLDLSTDVTSAMNQIVQEDLLLNGETKDLVPPPRKHRQARRQETINPPPPKPPYSSALANASVARQTRQPRHLHPTNPTVRLKPASGDSGIFSFCNGSDTSLPETSDLSQSVYCNQSGAENDDADSFDAIIRNLQSLNASLLPCPSACEPLVVQKETRCDDECDGDEVVTETRVGDTIVKTTKIRKKKVWKSTIVKHCETVLPLNSETFNASSSILENFISNPALDSTRNVRLTESQIVRTEGVNMKKDEWNLDGEEQHFEPRTKLASFPVDLDALMQDEQSEAHCQLIGDTVKHCSVQSFKMNTSKKAVFQKTLINGNVTEELSAERYSTQLQASSLNKTYCNDQLQSSSGKAFAKENTSLSVSGKGSSFAEVSFRNANKSSTTANDGCDQRKRSAVSSYMQIFGNSQPSSAADFRSSALVSYERMRDRWHVNVSKSKQATIEFRLTSAHEDHCAHFDQANSSYENWLDIFENDQNVDYKNLCAFLFAKKQPKQLQIENANRKAIANVNYLYELDVRDHLFMKDGNDDCNIRGGLVDVLVAHAASACNSQNGFLYREAFLTTYRSYILPFDLLKKLVERYNHLSTQRASDEQTKSAKSCFSLIVRVVDELSHVEATSELLKFLVQFIHRLIVDGELLLARLLRQKFVEKYDEKLLAQQPNSCRPLFCRDPDQATKSHSIFHFKASLSEILQWSIDQAEEKCPHLTEFTNHFNKMSYWVRSQILLLADQRQREHCFVKFLKIMRHLRRLGNLNSCLALLSALDSGALRRLDWPRSAVDQLNQYSSLIDSSQSFKVYRTALAETKPPCLPYLGLILQDLTFVEVGNADYLPVEEVCVANVVNFAKRWQQQYNIKKNDNVLVFFNNFDDYANEEQIWAISERLKPRNMSTNTFYIDRSTEKKELFKRICCEHVVYMRVA</sequence>
<dbReference type="PROSITE" id="PS00640">
    <property type="entry name" value="THIOL_PROTEASE_ASN"/>
    <property type="match status" value="1"/>
</dbReference>
<dbReference type="InterPro" id="IPR038765">
    <property type="entry name" value="Papain-like_cys_pep_sf"/>
</dbReference>
<dbReference type="FunFam" id="3.90.70.10:FF:000031">
    <property type="entry name" value="Cathepsin B"/>
    <property type="match status" value="1"/>
</dbReference>
<accession>A0A0V1HB72</accession>
<dbReference type="InterPro" id="IPR001895">
    <property type="entry name" value="RASGEF_cat_dom"/>
</dbReference>
<dbReference type="InterPro" id="IPR036964">
    <property type="entry name" value="RASGEF_cat_dom_sf"/>
</dbReference>
<comment type="caution">
    <text evidence="12">The sequence shown here is derived from an EMBL/GenBank/DDBJ whole genome shotgun (WGS) entry which is preliminary data.</text>
</comment>
<dbReference type="InterPro" id="IPR000668">
    <property type="entry name" value="Peptidase_C1A_C"/>
</dbReference>
<dbReference type="PROSITE" id="PS00139">
    <property type="entry name" value="THIOL_PROTEASE_CYS"/>
    <property type="match status" value="1"/>
</dbReference>
<protein>
    <submittedName>
        <fullName evidence="12">Cathepsin B</fullName>
    </submittedName>
</protein>
<keyword evidence="7" id="KW-1015">Disulfide bond</keyword>
<evidence type="ECO:0000256" key="2">
    <source>
        <dbReference type="ARBA" id="ARBA00022670"/>
    </source>
</evidence>
<dbReference type="Pfam" id="PF08127">
    <property type="entry name" value="Propeptide_C1"/>
    <property type="match status" value="1"/>
</dbReference>
<keyword evidence="6" id="KW-0865">Zymogen</keyword>
<dbReference type="GO" id="GO:0007265">
    <property type="term" value="P:Ras protein signal transduction"/>
    <property type="evidence" value="ECO:0007669"/>
    <property type="project" value="TreeGrafter"/>
</dbReference>
<reference evidence="12 13" key="1">
    <citation type="submission" date="2015-01" db="EMBL/GenBank/DDBJ databases">
        <title>Evolution of Trichinella species and genotypes.</title>
        <authorList>
            <person name="Korhonen P.K."/>
            <person name="Edoardo P."/>
            <person name="Giuseppe L.R."/>
            <person name="Gasser R.B."/>
        </authorList>
    </citation>
    <scope>NUCLEOTIDE SEQUENCE [LARGE SCALE GENOMIC DNA]</scope>
    <source>
        <strain evidence="12">ISS1029</strain>
    </source>
</reference>
<dbReference type="InterPro" id="IPR000169">
    <property type="entry name" value="Pept_cys_AS"/>
</dbReference>
<dbReference type="InterPro" id="IPR029004">
    <property type="entry name" value="Ribosomal_eL28/Mak16"/>
</dbReference>